<dbReference type="EMBL" id="BARS01046656">
    <property type="protein sequence ID" value="GAG31511.1"/>
    <property type="molecule type" value="Genomic_DNA"/>
</dbReference>
<gene>
    <name evidence="1" type="ORF">S01H1_70187</name>
</gene>
<name>X0Y3U1_9ZZZZ</name>
<accession>X0Y3U1</accession>
<reference evidence="1" key="1">
    <citation type="journal article" date="2014" name="Front. Microbiol.">
        <title>High frequency of phylogenetically diverse reductive dehalogenase-homologous genes in deep subseafloor sedimentary metagenomes.</title>
        <authorList>
            <person name="Kawai M."/>
            <person name="Futagami T."/>
            <person name="Toyoda A."/>
            <person name="Takaki Y."/>
            <person name="Nishi S."/>
            <person name="Hori S."/>
            <person name="Arai W."/>
            <person name="Tsubouchi T."/>
            <person name="Morono Y."/>
            <person name="Uchiyama I."/>
            <person name="Ito T."/>
            <person name="Fujiyama A."/>
            <person name="Inagaki F."/>
            <person name="Takami H."/>
        </authorList>
    </citation>
    <scope>NUCLEOTIDE SEQUENCE</scope>
    <source>
        <strain evidence="1">Expedition CK06-06</strain>
    </source>
</reference>
<feature type="non-terminal residue" evidence="1">
    <location>
        <position position="1"/>
    </location>
</feature>
<sequence>DADGKVGIGKVPDSVLTLEQQEDSKGLEIWGFDDRNGYYGKLYIDAGGYFHISHNRATYIDYAGSTRVLIGNTQMNVRRDNYPLTFGADQDYGIGYYLTDDSLQFVDGGTLGANVRMVIANTGNVGIGTTDPHSKLEVNGAISSATDSISASVDSKNVAGINTLFIDASGADDIELGGLSAGVIGQVLHIVITDLNKKVIFEVATGTQPFITHTTINESIDSGGVTFVCDGTNWYDCSHAKGRIQA</sequence>
<comment type="caution">
    <text evidence="1">The sequence shown here is derived from an EMBL/GenBank/DDBJ whole genome shotgun (WGS) entry which is preliminary data.</text>
</comment>
<protein>
    <submittedName>
        <fullName evidence="1">Uncharacterized protein</fullName>
    </submittedName>
</protein>
<evidence type="ECO:0000313" key="1">
    <source>
        <dbReference type="EMBL" id="GAG31511.1"/>
    </source>
</evidence>
<feature type="non-terminal residue" evidence="1">
    <location>
        <position position="246"/>
    </location>
</feature>
<organism evidence="1">
    <name type="scientific">marine sediment metagenome</name>
    <dbReference type="NCBI Taxonomy" id="412755"/>
    <lineage>
        <taxon>unclassified sequences</taxon>
        <taxon>metagenomes</taxon>
        <taxon>ecological metagenomes</taxon>
    </lineage>
</organism>
<proteinExistence type="predicted"/>
<dbReference type="AlphaFoldDB" id="X0Y3U1"/>